<evidence type="ECO:0000256" key="8">
    <source>
        <dbReference type="SAM" id="Phobius"/>
    </source>
</evidence>
<evidence type="ECO:0000256" key="7">
    <source>
        <dbReference type="ARBA" id="ARBA00023136"/>
    </source>
</evidence>
<feature type="transmembrane region" description="Helical" evidence="8">
    <location>
        <begin position="255"/>
        <end position="278"/>
    </location>
</feature>
<dbReference type="KEGG" id="blq:L21SP5_02761"/>
<dbReference type="InterPro" id="IPR047817">
    <property type="entry name" value="ABC2_TM_bact-type"/>
</dbReference>
<dbReference type="STRING" id="1307839.L21SP5_02761"/>
<evidence type="ECO:0000256" key="5">
    <source>
        <dbReference type="ARBA" id="ARBA00022692"/>
    </source>
</evidence>
<reference evidence="10 11" key="1">
    <citation type="submission" date="2015-11" db="EMBL/GenBank/DDBJ databases">
        <title>Description and complete genome sequence of a novel strain predominating in hypersaline microbial mats and representing a new family of the Bacteriodetes phylum.</title>
        <authorList>
            <person name="Spring S."/>
            <person name="Bunk B."/>
            <person name="Sproer C."/>
            <person name="Klenk H.-P."/>
        </authorList>
    </citation>
    <scope>NUCLEOTIDE SEQUENCE [LARGE SCALE GENOMIC DNA]</scope>
    <source>
        <strain evidence="10 11">L21-Spi-D4</strain>
    </source>
</reference>
<keyword evidence="5 8" id="KW-0812">Transmembrane</keyword>
<dbReference type="PANTHER" id="PTHR30294">
    <property type="entry name" value="MEMBRANE COMPONENT OF ABC TRANSPORTER YHHJ-RELATED"/>
    <property type="match status" value="1"/>
</dbReference>
<dbReference type="OrthoDB" id="9808686at2"/>
<gene>
    <name evidence="10" type="primary">ybhR_2</name>
    <name evidence="10" type="ORF">L21SP5_02761</name>
</gene>
<dbReference type="PANTHER" id="PTHR30294:SF29">
    <property type="entry name" value="MULTIDRUG ABC TRANSPORTER PERMEASE YBHS-RELATED"/>
    <property type="match status" value="1"/>
</dbReference>
<keyword evidence="4" id="KW-1003">Cell membrane</keyword>
<evidence type="ECO:0000313" key="10">
    <source>
        <dbReference type="EMBL" id="ALO16384.1"/>
    </source>
</evidence>
<feature type="transmembrane region" description="Helical" evidence="8">
    <location>
        <begin position="21"/>
        <end position="40"/>
    </location>
</feature>
<evidence type="ECO:0000256" key="1">
    <source>
        <dbReference type="ARBA" id="ARBA00004651"/>
    </source>
</evidence>
<dbReference type="RefSeq" id="WP_057953761.1">
    <property type="nucleotide sequence ID" value="NZ_CP013118.1"/>
</dbReference>
<dbReference type="GO" id="GO:0005886">
    <property type="term" value="C:plasma membrane"/>
    <property type="evidence" value="ECO:0007669"/>
    <property type="project" value="UniProtKB-SubCell"/>
</dbReference>
<accession>A0A0S2I2B4</accession>
<evidence type="ECO:0000256" key="4">
    <source>
        <dbReference type="ARBA" id="ARBA00022475"/>
    </source>
</evidence>
<keyword evidence="11" id="KW-1185">Reference proteome</keyword>
<feature type="transmembrane region" description="Helical" evidence="8">
    <location>
        <begin position="222"/>
        <end position="249"/>
    </location>
</feature>
<evidence type="ECO:0000259" key="9">
    <source>
        <dbReference type="PROSITE" id="PS51012"/>
    </source>
</evidence>
<dbReference type="InterPro" id="IPR013525">
    <property type="entry name" value="ABC2_TM"/>
</dbReference>
<protein>
    <submittedName>
        <fullName evidence="10">Inner membrane transport permease YbhR</fullName>
    </submittedName>
</protein>
<feature type="transmembrane region" description="Helical" evidence="8">
    <location>
        <begin position="177"/>
        <end position="201"/>
    </location>
</feature>
<name>A0A0S2I2B4_9BACT</name>
<dbReference type="EMBL" id="CP013118">
    <property type="protein sequence ID" value="ALO16384.1"/>
    <property type="molecule type" value="Genomic_DNA"/>
</dbReference>
<feature type="transmembrane region" description="Helical" evidence="8">
    <location>
        <begin position="290"/>
        <end position="309"/>
    </location>
</feature>
<keyword evidence="3" id="KW-0813">Transport</keyword>
<dbReference type="PROSITE" id="PS51012">
    <property type="entry name" value="ABC_TM2"/>
    <property type="match status" value="1"/>
</dbReference>
<evidence type="ECO:0000313" key="11">
    <source>
        <dbReference type="Proteomes" id="UP000064893"/>
    </source>
</evidence>
<proteinExistence type="inferred from homology"/>
<dbReference type="Proteomes" id="UP000064893">
    <property type="component" value="Chromosome"/>
</dbReference>
<sequence>MRTILYILRKEFTQIFRNKTMLPIIFVVPVVQLVVLVFAANMELKNIDMTVLDRDKSSTSQRLIAKFSGSPYYNVTFSEASIDKSADDLYADKSDMVLHIPQHFERDLHNYKQADLQVLINAINNTSASLMNGYTQSIVMDYNKDIMLEISQKQPQTTDQLEVESSFWFNPELNYKIYMLPGILVVLVTVIGMFLTAMNLVREKEIGTIEQINVTPIRKHHLLIGKLVPFWVIAMFELAFGLSIGYFFFDLPIEGSLVSLFGFGSIYLLVALGIGLFLSTITDNQQQVMFLAYFFMLTFILMSGIFTPADSMPEWAQTINYINPFYYFIRAIRMILLKGSAFIHVLPEALSLLTYALIIFTLALWRYRKTV</sequence>
<feature type="domain" description="ABC transmembrane type-2" evidence="9">
    <location>
        <begin position="128"/>
        <end position="370"/>
    </location>
</feature>
<comment type="similarity">
    <text evidence="2">Belongs to the ABC-2 integral membrane protein family.</text>
</comment>
<dbReference type="GO" id="GO:0140359">
    <property type="term" value="F:ABC-type transporter activity"/>
    <property type="evidence" value="ECO:0007669"/>
    <property type="project" value="InterPro"/>
</dbReference>
<dbReference type="InterPro" id="IPR051449">
    <property type="entry name" value="ABC-2_transporter_component"/>
</dbReference>
<evidence type="ECO:0000256" key="3">
    <source>
        <dbReference type="ARBA" id="ARBA00022448"/>
    </source>
</evidence>
<feature type="transmembrane region" description="Helical" evidence="8">
    <location>
        <begin position="341"/>
        <end position="365"/>
    </location>
</feature>
<dbReference type="Pfam" id="PF12698">
    <property type="entry name" value="ABC2_membrane_3"/>
    <property type="match status" value="1"/>
</dbReference>
<dbReference type="Gene3D" id="3.40.1710.10">
    <property type="entry name" value="abc type-2 transporter like domain"/>
    <property type="match status" value="1"/>
</dbReference>
<evidence type="ECO:0000256" key="2">
    <source>
        <dbReference type="ARBA" id="ARBA00007783"/>
    </source>
</evidence>
<dbReference type="AlphaFoldDB" id="A0A0S2I2B4"/>
<keyword evidence="6 8" id="KW-1133">Transmembrane helix</keyword>
<keyword evidence="7 8" id="KW-0472">Membrane</keyword>
<organism evidence="10 11">
    <name type="scientific">Salinivirga cyanobacteriivorans</name>
    <dbReference type="NCBI Taxonomy" id="1307839"/>
    <lineage>
        <taxon>Bacteria</taxon>
        <taxon>Pseudomonadati</taxon>
        <taxon>Bacteroidota</taxon>
        <taxon>Bacteroidia</taxon>
        <taxon>Bacteroidales</taxon>
        <taxon>Salinivirgaceae</taxon>
        <taxon>Salinivirga</taxon>
    </lineage>
</organism>
<evidence type="ECO:0000256" key="6">
    <source>
        <dbReference type="ARBA" id="ARBA00022989"/>
    </source>
</evidence>
<comment type="subcellular location">
    <subcellularLocation>
        <location evidence="1">Cell membrane</location>
        <topology evidence="1">Multi-pass membrane protein</topology>
    </subcellularLocation>
</comment>